<keyword evidence="1" id="KW-0175">Coiled coil</keyword>
<organism evidence="2 3">
    <name type="scientific">Candidatus Scalindua japonica</name>
    <dbReference type="NCBI Taxonomy" id="1284222"/>
    <lineage>
        <taxon>Bacteria</taxon>
        <taxon>Pseudomonadati</taxon>
        <taxon>Planctomycetota</taxon>
        <taxon>Candidatus Brocadiia</taxon>
        <taxon>Candidatus Brocadiales</taxon>
        <taxon>Candidatus Scalinduaceae</taxon>
        <taxon>Candidatus Scalindua</taxon>
    </lineage>
</organism>
<accession>A0A286TZA1</accession>
<dbReference type="EMBL" id="BAOS01000017">
    <property type="protein sequence ID" value="GAX61131.1"/>
    <property type="molecule type" value="Genomic_DNA"/>
</dbReference>
<gene>
    <name evidence="2" type="ORF">SCALIN_C17_0165</name>
</gene>
<dbReference type="AlphaFoldDB" id="A0A286TZA1"/>
<dbReference type="Proteomes" id="UP000218542">
    <property type="component" value="Unassembled WGS sequence"/>
</dbReference>
<keyword evidence="3" id="KW-1185">Reference proteome</keyword>
<protein>
    <submittedName>
        <fullName evidence="2">Transposase and inactivated derivatives, IS5 family</fullName>
    </submittedName>
</protein>
<reference evidence="3" key="1">
    <citation type="journal article" date="2017" name="Environ. Microbiol. Rep.">
        <title>Genetic Diversity of Marine Anaerobic Ammonium-Oxidizing Bacteria as Revealed by Genomic and Proteomic Analyses of 'Candidatus Scalindua japonica'.</title>
        <authorList>
            <person name="Oshiki M."/>
            <person name="Mizuto K."/>
            <person name="Kimura Z."/>
            <person name="Kindaichi T."/>
            <person name="Satoh H."/>
            <person name="Okabe S."/>
        </authorList>
    </citation>
    <scope>NUCLEOTIDE SEQUENCE [LARGE SCALE GENOMIC DNA]</scope>
    <source>
        <strain evidence="3">husup-a2</strain>
    </source>
</reference>
<feature type="coiled-coil region" evidence="1">
    <location>
        <begin position="254"/>
        <end position="288"/>
    </location>
</feature>
<name>A0A286TZA1_9BACT</name>
<evidence type="ECO:0000313" key="3">
    <source>
        <dbReference type="Proteomes" id="UP000218542"/>
    </source>
</evidence>
<evidence type="ECO:0000256" key="1">
    <source>
        <dbReference type="SAM" id="Coils"/>
    </source>
</evidence>
<comment type="caution">
    <text evidence="2">The sequence shown here is derived from an EMBL/GenBank/DDBJ whole genome shotgun (WGS) entry which is preliminary data.</text>
</comment>
<proteinExistence type="predicted"/>
<sequence length="381" mass="43522">MQNIQPISLLNGIFLPVAETGFRDYLSVCEELIEREPEILEMVNSDLNQHAKQEKKSRLKDQEWNNRHTKTFPWVVNQDEIVAEELELKTGRPRMSAYLVFMFTMVRGYVGSIKSQQAKVFISESITLRLLIEGKGVKMPGFSTILELVNIVSSETMQAIFDAQIRMVLREELDDFKELTIDSTSVKGNTSWPTDSKVLTRLVGRAYKRIQTINIFTIETRKSTEVEWKLKEMTGLCKSIDLNVGKKNAKTKRNKAYKRLLKHAKRANKLLRKELQRIEKAAAEVDIKPTQKVRLIRVIELITEDLNNLEKVMDYCPKRVFKEEKIKSSDKVLSLSDGDAAFIKKGGREPKIGYKPQLGRSKNGFVSTLVVPKGNAADSVN</sequence>
<evidence type="ECO:0000313" key="2">
    <source>
        <dbReference type="EMBL" id="GAX61131.1"/>
    </source>
</evidence>